<sequence length="207" mass="23255">MVGIGIGKINTDDLKKVLKKNSSINVVRYWDLKFIGAKRDKKEESGQQLKIDKKVPFLLRENVENAGQSYSIAKCCNPIPGDEVVGYHTADGSIVIHKPKCPEAIRIMSNEGDRIIAVKWAIHKLNSFLARISMSGIDRMGLVNEITNIISSELKVNMTRINITVQSGIFEGTIDLYIHHTKDLNNLIMKISNIYGIESVRRVEDFS</sequence>
<dbReference type="AlphaFoldDB" id="D9PI19"/>
<proteinExistence type="predicted"/>
<comment type="caution">
    <text evidence="2">The sequence shown here is derived from an EMBL/GenBank/DDBJ whole genome shotgun (WGS) entry which is preliminary data.</text>
</comment>
<keyword evidence="2" id="KW-0808">Transferase</keyword>
<dbReference type="EMBL" id="ADZX01000400">
    <property type="protein sequence ID" value="EFK96802.1"/>
    <property type="molecule type" value="Genomic_DNA"/>
</dbReference>
<gene>
    <name evidence="2" type="ORF">LDC_1173</name>
</gene>
<protein>
    <submittedName>
        <fullName evidence="2">GTP pyrophosphokinase</fullName>
    </submittedName>
</protein>
<name>D9PI19_9ZZZZ</name>
<dbReference type="GO" id="GO:0016301">
    <property type="term" value="F:kinase activity"/>
    <property type="evidence" value="ECO:0007669"/>
    <property type="project" value="UniProtKB-KW"/>
</dbReference>
<evidence type="ECO:0000313" key="2">
    <source>
        <dbReference type="EMBL" id="EFK96802.1"/>
    </source>
</evidence>
<accession>D9PI19</accession>
<reference evidence="2" key="2">
    <citation type="journal article" date="2011" name="Microb. Ecol.">
        <title>Taxonomic and Functional Metagenomic Profiling of the Microbial Community in the Anoxic Sediment of a Sub-saline Shallow Lake (Laguna de Carrizo, Central Spain).</title>
        <authorList>
            <person name="Ferrer M."/>
            <person name="Guazzaroni M.E."/>
            <person name="Richter M."/>
            <person name="Garcia-Salamanca A."/>
            <person name="Yarza P."/>
            <person name="Suarez-Suarez A."/>
            <person name="Solano J."/>
            <person name="Alcaide M."/>
            <person name="van Dillewijn P."/>
            <person name="Molina-Henares M.A."/>
            <person name="Lopez-Cortes N."/>
            <person name="Al-Ramahi Y."/>
            <person name="Guerrero C."/>
            <person name="Acosta A."/>
            <person name="de Eugenio L.I."/>
            <person name="Martinez V."/>
            <person name="Marques S."/>
            <person name="Rojo F."/>
            <person name="Santero E."/>
            <person name="Genilloud O."/>
            <person name="Perez-Perez J."/>
            <person name="Rossello-Mora R."/>
            <person name="Ramos J.L."/>
        </authorList>
    </citation>
    <scope>NUCLEOTIDE SEQUENCE</scope>
</reference>
<feature type="domain" description="ACT" evidence="1">
    <location>
        <begin position="126"/>
        <end position="202"/>
    </location>
</feature>
<organism evidence="2">
    <name type="scientific">sediment metagenome</name>
    <dbReference type="NCBI Taxonomy" id="749907"/>
    <lineage>
        <taxon>unclassified sequences</taxon>
        <taxon>metagenomes</taxon>
        <taxon>ecological metagenomes</taxon>
    </lineage>
</organism>
<dbReference type="SUPFAM" id="SSF55021">
    <property type="entry name" value="ACT-like"/>
    <property type="match status" value="1"/>
</dbReference>
<dbReference type="Pfam" id="PF13291">
    <property type="entry name" value="ACT_4"/>
    <property type="match status" value="1"/>
</dbReference>
<evidence type="ECO:0000259" key="1">
    <source>
        <dbReference type="Pfam" id="PF13291"/>
    </source>
</evidence>
<keyword evidence="2" id="KW-0418">Kinase</keyword>
<reference evidence="2" key="1">
    <citation type="submission" date="2010-07" db="EMBL/GenBank/DDBJ databases">
        <authorList>
            <consortium name="CONSOLIDER consortium CSD2007-00005"/>
            <person name="Guazzaroni M.-E."/>
            <person name="Richter M."/>
            <person name="Garcia-Salamanca A."/>
            <person name="Yarza P."/>
            <person name="Ferrer M."/>
        </authorList>
    </citation>
    <scope>NUCLEOTIDE SEQUENCE</scope>
</reference>
<dbReference type="InterPro" id="IPR045865">
    <property type="entry name" value="ACT-like_dom_sf"/>
</dbReference>
<dbReference type="InterPro" id="IPR002912">
    <property type="entry name" value="ACT_dom"/>
</dbReference>
<dbReference type="Gene3D" id="3.30.70.260">
    <property type="match status" value="1"/>
</dbReference>